<dbReference type="Gene3D" id="1.20.1060.20">
    <property type="match status" value="1"/>
</dbReference>
<dbReference type="GO" id="GO:0007062">
    <property type="term" value="P:sister chromatid cohesion"/>
    <property type="evidence" value="ECO:0007669"/>
    <property type="project" value="InterPro"/>
</dbReference>
<comment type="domain">
    <text evidence="6">Contains large globular domains required for ATP hydrolysis at each terminus and a third globular domain forming a flexible hinge near the middle of the molecule. These domains are separated by coiled-coil structures.</text>
</comment>
<dbReference type="GO" id="GO:0006260">
    <property type="term" value="P:DNA replication"/>
    <property type="evidence" value="ECO:0007669"/>
    <property type="project" value="UniProtKB-UniRule"/>
</dbReference>
<dbReference type="GO" id="GO:0005524">
    <property type="term" value="F:ATP binding"/>
    <property type="evidence" value="ECO:0007669"/>
    <property type="project" value="UniProtKB-UniRule"/>
</dbReference>
<protein>
    <recommendedName>
        <fullName evidence="6">Chromosome partition protein Smc</fullName>
    </recommendedName>
</protein>
<keyword evidence="9" id="KW-1185">Reference proteome</keyword>
<dbReference type="InterPro" id="IPR003395">
    <property type="entry name" value="RecF/RecN/SMC_N"/>
</dbReference>
<evidence type="ECO:0000256" key="4">
    <source>
        <dbReference type="ARBA" id="ARBA00023054"/>
    </source>
</evidence>
<comment type="subcellular location">
    <subcellularLocation>
        <location evidence="6">Cytoplasm</location>
    </subcellularLocation>
</comment>
<evidence type="ECO:0000256" key="2">
    <source>
        <dbReference type="ARBA" id="ARBA00022741"/>
    </source>
</evidence>
<accession>A0A377GWT5</accession>
<dbReference type="NCBIfam" id="TIGR02168">
    <property type="entry name" value="SMC_prok_B"/>
    <property type="match status" value="1"/>
</dbReference>
<dbReference type="HAMAP" id="MF_01894">
    <property type="entry name" value="Smc_prok"/>
    <property type="match status" value="1"/>
</dbReference>
<dbReference type="AlphaFoldDB" id="A0A377GWT5"/>
<feature type="binding site" evidence="6">
    <location>
        <begin position="32"/>
        <end position="39"/>
    </location>
    <ligand>
        <name>ATP</name>
        <dbReference type="ChEBI" id="CHEBI:30616"/>
    </ligand>
</feature>
<dbReference type="Proteomes" id="UP000255328">
    <property type="component" value="Unassembled WGS sequence"/>
</dbReference>
<dbReference type="GO" id="GO:0007059">
    <property type="term" value="P:chromosome segregation"/>
    <property type="evidence" value="ECO:0007669"/>
    <property type="project" value="UniProtKB-UniRule"/>
</dbReference>
<dbReference type="GO" id="GO:0030261">
    <property type="term" value="P:chromosome condensation"/>
    <property type="evidence" value="ECO:0007669"/>
    <property type="project" value="InterPro"/>
</dbReference>
<dbReference type="Pfam" id="PF02463">
    <property type="entry name" value="SMC_N"/>
    <property type="match status" value="1"/>
</dbReference>
<dbReference type="GO" id="GO:0016887">
    <property type="term" value="F:ATP hydrolysis activity"/>
    <property type="evidence" value="ECO:0007669"/>
    <property type="project" value="InterPro"/>
</dbReference>
<evidence type="ECO:0000259" key="7">
    <source>
        <dbReference type="SMART" id="SM00968"/>
    </source>
</evidence>
<name>A0A377GWT5_9FUSO</name>
<reference evidence="8 9" key="1">
    <citation type="submission" date="2018-06" db="EMBL/GenBank/DDBJ databases">
        <authorList>
            <consortium name="Pathogen Informatics"/>
            <person name="Doyle S."/>
        </authorList>
    </citation>
    <scope>NUCLEOTIDE SEQUENCE [LARGE SCALE GENOMIC DNA]</scope>
    <source>
        <strain evidence="8 9">NCTC10723</strain>
    </source>
</reference>
<keyword evidence="2 6" id="KW-0547">Nucleotide-binding</keyword>
<dbReference type="InterPro" id="IPR024704">
    <property type="entry name" value="SMC"/>
</dbReference>
<dbReference type="RefSeq" id="WP_115269052.1">
    <property type="nucleotide sequence ID" value="NZ_UGGU01000003.1"/>
</dbReference>
<feature type="coiled-coil region" evidence="6">
    <location>
        <begin position="234"/>
        <end position="471"/>
    </location>
</feature>
<dbReference type="InterPro" id="IPR010935">
    <property type="entry name" value="SMC_hinge"/>
</dbReference>
<keyword evidence="4 6" id="KW-0175">Coiled coil</keyword>
<gene>
    <name evidence="6 8" type="primary">smc</name>
    <name evidence="8" type="ORF">NCTC10723_00514</name>
</gene>
<dbReference type="GO" id="GO:0003677">
    <property type="term" value="F:DNA binding"/>
    <property type="evidence" value="ECO:0007669"/>
    <property type="project" value="UniProtKB-UniRule"/>
</dbReference>
<organism evidence="8 9">
    <name type="scientific">Fusobacterium necrogenes</name>
    <dbReference type="NCBI Taxonomy" id="858"/>
    <lineage>
        <taxon>Bacteria</taxon>
        <taxon>Fusobacteriati</taxon>
        <taxon>Fusobacteriota</taxon>
        <taxon>Fusobacteriia</taxon>
        <taxon>Fusobacteriales</taxon>
        <taxon>Fusobacteriaceae</taxon>
        <taxon>Fusobacterium</taxon>
    </lineage>
</organism>
<dbReference type="PIRSF" id="PIRSF005719">
    <property type="entry name" value="SMC"/>
    <property type="match status" value="1"/>
</dbReference>
<evidence type="ECO:0000313" key="9">
    <source>
        <dbReference type="Proteomes" id="UP000255328"/>
    </source>
</evidence>
<dbReference type="InterPro" id="IPR027417">
    <property type="entry name" value="P-loop_NTPase"/>
</dbReference>
<evidence type="ECO:0000256" key="5">
    <source>
        <dbReference type="ARBA" id="ARBA00023125"/>
    </source>
</evidence>
<dbReference type="InterPro" id="IPR036277">
    <property type="entry name" value="SMC_hinge_sf"/>
</dbReference>
<dbReference type="Pfam" id="PF06470">
    <property type="entry name" value="SMC_hinge"/>
    <property type="match status" value="1"/>
</dbReference>
<dbReference type="InterPro" id="IPR011890">
    <property type="entry name" value="SMC_prok"/>
</dbReference>
<dbReference type="Gene3D" id="3.30.70.1620">
    <property type="match status" value="1"/>
</dbReference>
<evidence type="ECO:0000256" key="1">
    <source>
        <dbReference type="ARBA" id="ARBA00022490"/>
    </source>
</evidence>
<sequence length="1172" mass="135709">MFLKAVEIFGFKSFGEKVYIEFNRGLTSIVGPNGSGKSNILDAVLWVLGEQSYKSIRAKESGDVIFSGGKNKKAMNFAEVSLYIDNSDNFLDTENTEIKITRKLYLSGENEYYINDSKARLKDIANLFLDTGIGKSAYSVIGQGKVERIISSSSKEIKSIIEEAAGIKKFQNQKNEAIKNLENVDTELDKIIVVLNEVEGNRTKVEKQAHIAKEYLELKNQRDALAKGIYECEFTNKKQELEKSNQNKEILNIENNKLQKEFETVDKRLDIIDHEKFNLKKYIEENAIKNEELKKEIETKEKEKVRVTERYCSYKRELTEKESRVKQSEKKISEKENSLSKLKKDIISIEEKAQSISQENLEFEKQIKELEKSKENFETTKEIKKKKIMELELERMKLINEIENSNRRIKGSTNKINSLKDELEIAIKKKNNVEKELLNFQEIKNEKFKNLEATKKRGEFLELEISKYSQKINKLSEIIRISEYDEKRYSAKLEALLKMEENNDGFFKGVKEILNSKIPGVEGVFISLVNIPEKYMKAIEAGVPGNIQDIIVSTSDVAKKAISLLKEKKAGRASFLALDTIKVVPKKEPTIKLDGVIGLASNLVETDIKYKIIADFILGNLLIVENMDVALKIIKNSLFTGNVVTLAGELLSSRGRITGGDFGNSTASQLFERKREIKQLQNQCEILKRKITEGIFEQNLLSKELENFENELDKIDTTEEELRKQLRMVTEQLEDCNSKIEKINKEIRTIKVELDEEIKYNEEFEKKITTSNNEMDKIFIIINELKKEDEENIKKSQKINEVISEKRNEFSDKKIIYLNIQNKMSQLENEREKEKKEHKLLSLEKEETLQKITILTNEIKELEKIESILTQEINEKLKKYENENSEISEKKQINDKLDTEERTLMKKRKELDSYLLHKKDSINKLNESIEKLKIDLEKLTENLDNLKEIVANEILFTAIKEEKERLKSLDNRLKNFQAVNLLAIEEFNELDQKYTFLNTQREDLVRGKNILLDLIKEIDEIIHNRFFTAYTAIDENFNKMCIETINNAEGKLILSNSDNFDECGVEIFIKFKNKKRQSLSLLSGGEKSMVAIAFIMGIFMFKPSPFTFLDEIEAALDEKNTRKLIGKLKEFTNKSQFILITHNKDTMKESESIFGVTMNKEIGISKIVPVKF</sequence>
<comment type="function">
    <text evidence="6">Required for chromosome condensation and partitioning.</text>
</comment>
<keyword evidence="1 6" id="KW-0963">Cytoplasm</keyword>
<feature type="coiled-coil region" evidence="6">
    <location>
        <begin position="817"/>
        <end position="979"/>
    </location>
</feature>
<keyword evidence="5 6" id="KW-0238">DNA-binding</keyword>
<comment type="similarity">
    <text evidence="6">Belongs to the SMC family.</text>
</comment>
<evidence type="ECO:0000313" key="8">
    <source>
        <dbReference type="EMBL" id="STO31074.1"/>
    </source>
</evidence>
<dbReference type="Gene3D" id="6.10.140.1720">
    <property type="match status" value="1"/>
</dbReference>
<comment type="subunit">
    <text evidence="6">Homodimer.</text>
</comment>
<evidence type="ECO:0000256" key="6">
    <source>
        <dbReference type="HAMAP-Rule" id="MF_01894"/>
    </source>
</evidence>
<proteinExistence type="inferred from homology"/>
<dbReference type="GO" id="GO:0005737">
    <property type="term" value="C:cytoplasm"/>
    <property type="evidence" value="ECO:0007669"/>
    <property type="project" value="UniProtKB-SubCell"/>
</dbReference>
<feature type="coiled-coil region" evidence="6">
    <location>
        <begin position="670"/>
        <end position="753"/>
    </location>
</feature>
<evidence type="ECO:0000256" key="3">
    <source>
        <dbReference type="ARBA" id="ARBA00022840"/>
    </source>
</evidence>
<dbReference type="OrthoDB" id="9808768at2"/>
<keyword evidence="3 6" id="KW-0067">ATP-binding</keyword>
<dbReference type="SUPFAM" id="SSF75553">
    <property type="entry name" value="Smc hinge domain"/>
    <property type="match status" value="1"/>
</dbReference>
<dbReference type="SMART" id="SM00968">
    <property type="entry name" value="SMC_hinge"/>
    <property type="match status" value="1"/>
</dbReference>
<dbReference type="PANTHER" id="PTHR43977">
    <property type="entry name" value="STRUCTURAL MAINTENANCE OF CHROMOSOMES PROTEIN 3"/>
    <property type="match status" value="1"/>
</dbReference>
<dbReference type="SUPFAM" id="SSF52540">
    <property type="entry name" value="P-loop containing nucleoside triphosphate hydrolases"/>
    <property type="match status" value="2"/>
</dbReference>
<dbReference type="Gene3D" id="3.40.50.300">
    <property type="entry name" value="P-loop containing nucleotide triphosphate hydrolases"/>
    <property type="match status" value="2"/>
</dbReference>
<feature type="domain" description="SMC hinge" evidence="7">
    <location>
        <begin position="519"/>
        <end position="634"/>
    </location>
</feature>
<dbReference type="GO" id="GO:0005694">
    <property type="term" value="C:chromosome"/>
    <property type="evidence" value="ECO:0007669"/>
    <property type="project" value="InterPro"/>
</dbReference>
<dbReference type="EMBL" id="UGGU01000003">
    <property type="protein sequence ID" value="STO31074.1"/>
    <property type="molecule type" value="Genomic_DNA"/>
</dbReference>